<dbReference type="Gene3D" id="1.20.58.400">
    <property type="entry name" value="t-snare proteins"/>
    <property type="match status" value="1"/>
</dbReference>
<comment type="caution">
    <text evidence="11">The sequence shown here is derived from an EMBL/GenBank/DDBJ whole genome shotgun (WGS) entry which is preliminary data.</text>
</comment>
<evidence type="ECO:0000256" key="9">
    <source>
        <dbReference type="SAM" id="MobiDB-lite"/>
    </source>
</evidence>
<dbReference type="SUPFAM" id="SSF47661">
    <property type="entry name" value="t-snare proteins"/>
    <property type="match status" value="1"/>
</dbReference>
<evidence type="ECO:0000313" key="12">
    <source>
        <dbReference type="Proteomes" id="UP001530293"/>
    </source>
</evidence>
<keyword evidence="4 10" id="KW-0812">Transmembrane</keyword>
<dbReference type="EMBL" id="JALLBG020000246">
    <property type="protein sequence ID" value="KAL3757966.1"/>
    <property type="molecule type" value="Genomic_DNA"/>
</dbReference>
<dbReference type="PANTHER" id="PTHR21230:SF84">
    <property type="entry name" value="VESICLE TRANSPORT V-SNARE N-TERMINAL DOMAIN-CONTAINING PROTEIN"/>
    <property type="match status" value="1"/>
</dbReference>
<evidence type="ECO:0000313" key="11">
    <source>
        <dbReference type="EMBL" id="KAL3757966.1"/>
    </source>
</evidence>
<comment type="subcellular location">
    <subcellularLocation>
        <location evidence="1">Membrane</location>
        <topology evidence="1">Single-pass type IV membrane protein</topology>
    </subcellularLocation>
</comment>
<dbReference type="FunFam" id="1.20.5.110:FF:000002">
    <property type="entry name" value="Vesicle transport through interaction with t-SNAREsB"/>
    <property type="match status" value="1"/>
</dbReference>
<reference evidence="11 12" key="1">
    <citation type="submission" date="2024-10" db="EMBL/GenBank/DDBJ databases">
        <title>Updated reference genomes for cyclostephanoid diatoms.</title>
        <authorList>
            <person name="Roberts W.R."/>
            <person name="Alverson A.J."/>
        </authorList>
    </citation>
    <scope>NUCLEOTIDE SEQUENCE [LARGE SCALE GENOMIC DNA]</scope>
    <source>
        <strain evidence="11 12">AJA232-27</strain>
    </source>
</reference>
<evidence type="ECO:0000256" key="4">
    <source>
        <dbReference type="ARBA" id="ARBA00022692"/>
    </source>
</evidence>
<dbReference type="Proteomes" id="UP001530293">
    <property type="component" value="Unassembled WGS sequence"/>
</dbReference>
<evidence type="ECO:0000256" key="7">
    <source>
        <dbReference type="ARBA" id="ARBA00023054"/>
    </source>
</evidence>
<dbReference type="AlphaFoldDB" id="A0ABD3M1V8"/>
<evidence type="ECO:0000256" key="2">
    <source>
        <dbReference type="ARBA" id="ARBA00006108"/>
    </source>
</evidence>
<dbReference type="GO" id="GO:0015031">
    <property type="term" value="P:protein transport"/>
    <property type="evidence" value="ECO:0007669"/>
    <property type="project" value="UniProtKB-KW"/>
</dbReference>
<evidence type="ECO:0000256" key="8">
    <source>
        <dbReference type="ARBA" id="ARBA00023136"/>
    </source>
</evidence>
<keyword evidence="7" id="KW-0175">Coiled coil</keyword>
<accession>A0ABD3M1V8</accession>
<organism evidence="11 12">
    <name type="scientific">Discostella pseudostelligera</name>
    <dbReference type="NCBI Taxonomy" id="259834"/>
    <lineage>
        <taxon>Eukaryota</taxon>
        <taxon>Sar</taxon>
        <taxon>Stramenopiles</taxon>
        <taxon>Ochrophyta</taxon>
        <taxon>Bacillariophyta</taxon>
        <taxon>Coscinodiscophyceae</taxon>
        <taxon>Thalassiosirophycidae</taxon>
        <taxon>Stephanodiscales</taxon>
        <taxon>Stephanodiscaceae</taxon>
        <taxon>Discostella</taxon>
    </lineage>
</organism>
<dbReference type="Gene3D" id="1.20.5.110">
    <property type="match status" value="1"/>
</dbReference>
<dbReference type="CDD" id="cd15862">
    <property type="entry name" value="SNARE_Vti1"/>
    <property type="match status" value="1"/>
</dbReference>
<evidence type="ECO:0000256" key="5">
    <source>
        <dbReference type="ARBA" id="ARBA00022927"/>
    </source>
</evidence>
<proteinExistence type="inferred from homology"/>
<keyword evidence="3" id="KW-0813">Transport</keyword>
<name>A0ABD3M1V8_9STRA</name>
<sequence>MASSSSSMIPFERYDEEFKSLTEQVTSKLRSLDHTNTAMLQRGGGFQQQQLGGGGGGAESDLRMASALLQQADDLLKQMGLEARTVEDATSKRDLLGKVRVCKARLANLRDDYEVAKSVVERERLGLPISSSSRGGGGGDIESGGGRGAISSNNRNTQRLLSNTESLQSQNDTLANARSIMAETESVALEITEELGRHRETISSAHGRVRQVTGLTNRARRIVQSMSRREVQQKLILYGVGGVIAIVFLMLVWGMFR</sequence>
<comment type="similarity">
    <text evidence="2">Belongs to the VTI1 family.</text>
</comment>
<keyword evidence="6 10" id="KW-1133">Transmembrane helix</keyword>
<protein>
    <submittedName>
        <fullName evidence="11">Uncharacterized protein</fullName>
    </submittedName>
</protein>
<feature type="compositionally biased region" description="Gly residues" evidence="9">
    <location>
        <begin position="134"/>
        <end position="148"/>
    </location>
</feature>
<dbReference type="InterPro" id="IPR010989">
    <property type="entry name" value="SNARE"/>
</dbReference>
<keyword evidence="5" id="KW-0653">Protein transport</keyword>
<dbReference type="GO" id="GO:0005737">
    <property type="term" value="C:cytoplasm"/>
    <property type="evidence" value="ECO:0007669"/>
    <property type="project" value="UniProtKB-ARBA"/>
</dbReference>
<feature type="region of interest" description="Disordered" evidence="9">
    <location>
        <begin position="128"/>
        <end position="154"/>
    </location>
</feature>
<keyword evidence="12" id="KW-1185">Reference proteome</keyword>
<evidence type="ECO:0000256" key="3">
    <source>
        <dbReference type="ARBA" id="ARBA00022448"/>
    </source>
</evidence>
<dbReference type="GO" id="GO:0016020">
    <property type="term" value="C:membrane"/>
    <property type="evidence" value="ECO:0007669"/>
    <property type="project" value="UniProtKB-SubCell"/>
</dbReference>
<dbReference type="SUPFAM" id="SSF58038">
    <property type="entry name" value="SNARE fusion complex"/>
    <property type="match status" value="1"/>
</dbReference>
<dbReference type="Pfam" id="PF12352">
    <property type="entry name" value="V-SNARE_C"/>
    <property type="match status" value="1"/>
</dbReference>
<feature type="transmembrane region" description="Helical" evidence="10">
    <location>
        <begin position="235"/>
        <end position="256"/>
    </location>
</feature>
<dbReference type="InterPro" id="IPR038407">
    <property type="entry name" value="v-SNARE_N_sf"/>
</dbReference>
<evidence type="ECO:0000256" key="1">
    <source>
        <dbReference type="ARBA" id="ARBA00004211"/>
    </source>
</evidence>
<evidence type="ECO:0000256" key="10">
    <source>
        <dbReference type="SAM" id="Phobius"/>
    </source>
</evidence>
<keyword evidence="8 10" id="KW-0472">Membrane</keyword>
<gene>
    <name evidence="11" type="ORF">ACHAWU_010019</name>
</gene>
<dbReference type="PANTHER" id="PTHR21230">
    <property type="entry name" value="VESICLE TRANSPORT V-SNARE PROTEIN VTI1-RELATED"/>
    <property type="match status" value="1"/>
</dbReference>
<evidence type="ECO:0000256" key="6">
    <source>
        <dbReference type="ARBA" id="ARBA00022989"/>
    </source>
</evidence>